<dbReference type="EMBL" id="JBHSOF010000002">
    <property type="protein sequence ID" value="MFC5661936.1"/>
    <property type="molecule type" value="Genomic_DNA"/>
</dbReference>
<accession>A0ABW0X0B5</accession>
<proteinExistence type="predicted"/>
<dbReference type="Pfam" id="PF04149">
    <property type="entry name" value="DUF397"/>
    <property type="match status" value="1"/>
</dbReference>
<keyword evidence="3" id="KW-1185">Reference proteome</keyword>
<sequence length="67" mass="7137">MSTELTWHKSTYSGGEGGNCIEVADSLAEVVPVRDSKDPNGPTLTFTATAWQSFITAIHTGELPAEL</sequence>
<comment type="caution">
    <text evidence="2">The sequence shown here is derived from an EMBL/GenBank/DDBJ whole genome shotgun (WGS) entry which is preliminary data.</text>
</comment>
<evidence type="ECO:0000259" key="1">
    <source>
        <dbReference type="Pfam" id="PF04149"/>
    </source>
</evidence>
<dbReference type="InterPro" id="IPR007278">
    <property type="entry name" value="DUF397"/>
</dbReference>
<gene>
    <name evidence="2" type="ORF">ACFP3U_02950</name>
</gene>
<feature type="domain" description="DUF397" evidence="1">
    <location>
        <begin position="5"/>
        <end position="58"/>
    </location>
</feature>
<dbReference type="Proteomes" id="UP001595975">
    <property type="component" value="Unassembled WGS sequence"/>
</dbReference>
<evidence type="ECO:0000313" key="2">
    <source>
        <dbReference type="EMBL" id="MFC5661936.1"/>
    </source>
</evidence>
<protein>
    <submittedName>
        <fullName evidence="2">DUF397 domain-containing protein</fullName>
    </submittedName>
</protein>
<name>A0ABW0X0B5_9ACTN</name>
<evidence type="ECO:0000313" key="3">
    <source>
        <dbReference type="Proteomes" id="UP001595975"/>
    </source>
</evidence>
<reference evidence="3" key="1">
    <citation type="journal article" date="2019" name="Int. J. Syst. Evol. Microbiol.">
        <title>The Global Catalogue of Microorganisms (GCM) 10K type strain sequencing project: providing services to taxonomists for standard genome sequencing and annotation.</title>
        <authorList>
            <consortium name="The Broad Institute Genomics Platform"/>
            <consortium name="The Broad Institute Genome Sequencing Center for Infectious Disease"/>
            <person name="Wu L."/>
            <person name="Ma J."/>
        </authorList>
    </citation>
    <scope>NUCLEOTIDE SEQUENCE [LARGE SCALE GENOMIC DNA]</scope>
    <source>
        <strain evidence="3">CGMCC 4.1437</strain>
    </source>
</reference>
<organism evidence="2 3">
    <name type="scientific">Kitasatospora misakiensis</name>
    <dbReference type="NCBI Taxonomy" id="67330"/>
    <lineage>
        <taxon>Bacteria</taxon>
        <taxon>Bacillati</taxon>
        <taxon>Actinomycetota</taxon>
        <taxon>Actinomycetes</taxon>
        <taxon>Kitasatosporales</taxon>
        <taxon>Streptomycetaceae</taxon>
        <taxon>Kitasatospora</taxon>
    </lineage>
</organism>
<dbReference type="RefSeq" id="WP_380223523.1">
    <property type="nucleotide sequence ID" value="NZ_JBHSOF010000002.1"/>
</dbReference>